<dbReference type="InterPro" id="IPR010809">
    <property type="entry name" value="FliD_C"/>
</dbReference>
<keyword evidence="4" id="KW-0175">Coiled coil</keyword>
<dbReference type="PANTHER" id="PTHR30288">
    <property type="entry name" value="FLAGELLAR CAP/ASSEMBLY PROTEIN FLID"/>
    <property type="match status" value="1"/>
</dbReference>
<keyword evidence="7" id="KW-0964">Secreted</keyword>
<dbReference type="InterPro" id="IPR003481">
    <property type="entry name" value="FliD_N"/>
</dbReference>
<keyword evidence="5 7" id="KW-0975">Bacterial flagellum</keyword>
<evidence type="ECO:0000313" key="10">
    <source>
        <dbReference type="EMBL" id="SUP82145.1"/>
    </source>
</evidence>
<evidence type="ECO:0000256" key="1">
    <source>
        <dbReference type="ARBA" id="ARBA00009764"/>
    </source>
</evidence>
<evidence type="ECO:0000256" key="4">
    <source>
        <dbReference type="ARBA" id="ARBA00023054"/>
    </source>
</evidence>
<dbReference type="Pfam" id="PF02465">
    <property type="entry name" value="FliD_N"/>
    <property type="match status" value="1"/>
</dbReference>
<comment type="subcellular location">
    <subcellularLocation>
        <location evidence="7">Secreted</location>
    </subcellularLocation>
    <subcellularLocation>
        <location evidence="7">Bacterial flagellum</location>
    </subcellularLocation>
</comment>
<dbReference type="GO" id="GO:0009424">
    <property type="term" value="C:bacterial-type flagellum hook"/>
    <property type="evidence" value="ECO:0007669"/>
    <property type="project" value="UniProtKB-UniRule"/>
</dbReference>
<organism evidence="10 11">
    <name type="scientific">Yersinia pseudotuberculosis</name>
    <dbReference type="NCBI Taxonomy" id="633"/>
    <lineage>
        <taxon>Bacteria</taxon>
        <taxon>Pseudomonadati</taxon>
        <taxon>Pseudomonadota</taxon>
        <taxon>Gammaproteobacteria</taxon>
        <taxon>Enterobacterales</taxon>
        <taxon>Yersiniaceae</taxon>
        <taxon>Yersinia</taxon>
    </lineage>
</organism>
<dbReference type="Proteomes" id="UP000255087">
    <property type="component" value="Unassembled WGS sequence"/>
</dbReference>
<name>A0A0T9JNN2_YERPU</name>
<accession>A0A0T9JNN2</accession>
<reference evidence="10 11" key="1">
    <citation type="submission" date="2018-06" db="EMBL/GenBank/DDBJ databases">
        <authorList>
            <consortium name="Pathogen Informatics"/>
            <person name="Doyle S."/>
        </authorList>
    </citation>
    <scope>NUCLEOTIDE SEQUENCE [LARGE SCALE GENOMIC DNA]</scope>
    <source>
        <strain evidence="10 11">NCTC8580</strain>
    </source>
</reference>
<proteinExistence type="inferred from homology"/>
<comment type="similarity">
    <text evidence="1 7">Belongs to the FliD family.</text>
</comment>
<dbReference type="PANTHER" id="PTHR30288:SF0">
    <property type="entry name" value="FLAGELLAR HOOK-ASSOCIATED PROTEIN 2"/>
    <property type="match status" value="1"/>
</dbReference>
<keyword evidence="10" id="KW-0282">Flagellum</keyword>
<evidence type="ECO:0000256" key="6">
    <source>
        <dbReference type="ARBA" id="ARBA00025175"/>
    </source>
</evidence>
<evidence type="ECO:0000256" key="5">
    <source>
        <dbReference type="ARBA" id="ARBA00023143"/>
    </source>
</evidence>
<comment type="function">
    <text evidence="6">Required for the morphogenesis and for the elongation of the flagellar filament by facilitating polymerization of the flagellin monomers at the tip of growing filament. Forms a capping structure, which prevents flagellin subunits (transported through the central channel of the flagellum) from leaking out without polymerization at the distal end.</text>
</comment>
<comment type="function">
    <text evidence="7">Required for morphogenesis and for the elongation of the flagellar filament by facilitating polymerization of the flagellin monomers at the tip of growing filament. Forms a capping structure, which prevents flagellin subunits (transported through the central channel of the flagellum) from leaking out without polymerization at the distal end.</text>
</comment>
<dbReference type="InterPro" id="IPR040026">
    <property type="entry name" value="FliD"/>
</dbReference>
<dbReference type="GO" id="GO:0009421">
    <property type="term" value="C:bacterial-type flagellum filament cap"/>
    <property type="evidence" value="ECO:0007669"/>
    <property type="project" value="InterPro"/>
</dbReference>
<protein>
    <recommendedName>
        <fullName evidence="3 7">Flagellar hook-associated protein 2</fullName>
        <shortName evidence="7">HAP2</shortName>
    </recommendedName>
    <alternativeName>
        <fullName evidence="7">Flagellar cap protein</fullName>
    </alternativeName>
</protein>
<comment type="subunit">
    <text evidence="2 7">Homopentamer.</text>
</comment>
<feature type="domain" description="Flagellar hook-associated protein 2 C-terminal" evidence="9">
    <location>
        <begin position="225"/>
        <end position="455"/>
    </location>
</feature>
<evidence type="ECO:0000259" key="9">
    <source>
        <dbReference type="Pfam" id="PF07195"/>
    </source>
</evidence>
<gene>
    <name evidence="10" type="primary">fliD</name>
    <name evidence="10" type="ORF">NCTC8580_01984</name>
</gene>
<dbReference type="RefSeq" id="WP_033850210.1">
    <property type="nucleotide sequence ID" value="NZ_CPWG01000030.1"/>
</dbReference>
<dbReference type="GO" id="GO:0007155">
    <property type="term" value="P:cell adhesion"/>
    <property type="evidence" value="ECO:0007669"/>
    <property type="project" value="InterPro"/>
</dbReference>
<evidence type="ECO:0000313" key="11">
    <source>
        <dbReference type="Proteomes" id="UP000255087"/>
    </source>
</evidence>
<evidence type="ECO:0000259" key="8">
    <source>
        <dbReference type="Pfam" id="PF02465"/>
    </source>
</evidence>
<evidence type="ECO:0000256" key="3">
    <source>
        <dbReference type="ARBA" id="ARBA00016246"/>
    </source>
</evidence>
<keyword evidence="10" id="KW-0966">Cell projection</keyword>
<evidence type="ECO:0000256" key="7">
    <source>
        <dbReference type="RuleBase" id="RU362066"/>
    </source>
</evidence>
<dbReference type="NCBIfam" id="NF005955">
    <property type="entry name" value="PRK08032.1"/>
    <property type="match status" value="1"/>
</dbReference>
<evidence type="ECO:0000256" key="2">
    <source>
        <dbReference type="ARBA" id="ARBA00011255"/>
    </source>
</evidence>
<keyword evidence="10" id="KW-0969">Cilium</keyword>
<dbReference type="Pfam" id="PF07195">
    <property type="entry name" value="FliD_C"/>
    <property type="match status" value="1"/>
</dbReference>
<dbReference type="GO" id="GO:0071973">
    <property type="term" value="P:bacterial-type flagellum-dependent cell motility"/>
    <property type="evidence" value="ECO:0007669"/>
    <property type="project" value="TreeGrafter"/>
</dbReference>
<sequence>MASISSLGSGSGLDLNDVLGKLTASEMTRLTPLTNQQSSYKSKLTAFSVLQSALAKLETASAALKKADTLNSTAVSGANTAFSATTDSKATAGSYSIEVTNLAKAQSLLSKDVPNATDKLGNDNATRTITISQPGQEKPLEVTLTNEQTSLADIRDAINKKEGNVNASIMKASDDTYYLALTARDTGTQSEMTISVSGDETLNDFLNYTPSSTGGSGAMTQKVKAENAELAVNGVAITRQSNTITDAPQGVTINLKAVTKADTPEQLTIVRDSSASKAAIQNFVDAYNSLQTTFGSLTKYTAVESGSDQSGSNGALVGDGTLRTIQTQLKSQLAAAQPGDLKTLASMGITQDLDGKLVVDSIKLDAALKDKPNSVTAFFVGDGKNSGFATQTEKLLNTALDTTSGTLKTVTDGINNTLKSLDKQVISTTNSINANIERYKTQFTQLDKMMSSLNNTSSFLTQQFSS</sequence>
<dbReference type="EMBL" id="UHJC01000001">
    <property type="protein sequence ID" value="SUP82145.1"/>
    <property type="molecule type" value="Genomic_DNA"/>
</dbReference>
<dbReference type="GO" id="GO:0005576">
    <property type="term" value="C:extracellular region"/>
    <property type="evidence" value="ECO:0007669"/>
    <property type="project" value="UniProtKB-SubCell"/>
</dbReference>
<feature type="domain" description="Flagellar hook-associated protein 2 N-terminal" evidence="8">
    <location>
        <begin position="11"/>
        <end position="106"/>
    </location>
</feature>
<dbReference type="AlphaFoldDB" id="A0A0T9JNN2"/>